<name>A0A7W7H265_9ACTN</name>
<dbReference type="EMBL" id="JACHNB010000001">
    <property type="protein sequence ID" value="MBB4742631.1"/>
    <property type="molecule type" value="Genomic_DNA"/>
</dbReference>
<dbReference type="InterPro" id="IPR011044">
    <property type="entry name" value="Quino_amine_DH_bsu"/>
</dbReference>
<dbReference type="Proteomes" id="UP000546162">
    <property type="component" value="Unassembled WGS sequence"/>
</dbReference>
<evidence type="ECO:0000313" key="2">
    <source>
        <dbReference type="Proteomes" id="UP000546162"/>
    </source>
</evidence>
<dbReference type="Gene3D" id="2.130.10.10">
    <property type="entry name" value="YVTN repeat-like/Quinoprotein amine dehydrogenase"/>
    <property type="match status" value="1"/>
</dbReference>
<organism evidence="1 2">
    <name type="scientific">Actinoplanes octamycinicus</name>
    <dbReference type="NCBI Taxonomy" id="135948"/>
    <lineage>
        <taxon>Bacteria</taxon>
        <taxon>Bacillati</taxon>
        <taxon>Actinomycetota</taxon>
        <taxon>Actinomycetes</taxon>
        <taxon>Micromonosporales</taxon>
        <taxon>Micromonosporaceae</taxon>
        <taxon>Actinoplanes</taxon>
    </lineage>
</organism>
<dbReference type="SUPFAM" id="SSF50969">
    <property type="entry name" value="YVTN repeat-like/Quinoprotein amine dehydrogenase"/>
    <property type="match status" value="1"/>
</dbReference>
<evidence type="ECO:0008006" key="3">
    <source>
        <dbReference type="Google" id="ProtNLM"/>
    </source>
</evidence>
<gene>
    <name evidence="1" type="ORF">BJY16_006090</name>
</gene>
<evidence type="ECO:0000313" key="1">
    <source>
        <dbReference type="EMBL" id="MBB4742631.1"/>
    </source>
</evidence>
<dbReference type="AlphaFoldDB" id="A0A7W7H265"/>
<reference evidence="1 2" key="1">
    <citation type="submission" date="2020-08" db="EMBL/GenBank/DDBJ databases">
        <title>Sequencing the genomes of 1000 actinobacteria strains.</title>
        <authorList>
            <person name="Klenk H.-P."/>
        </authorList>
    </citation>
    <scope>NUCLEOTIDE SEQUENCE [LARGE SCALE GENOMIC DNA]</scope>
    <source>
        <strain evidence="1 2">DSM 45809</strain>
    </source>
</reference>
<dbReference type="InterPro" id="IPR015943">
    <property type="entry name" value="WD40/YVTN_repeat-like_dom_sf"/>
</dbReference>
<proteinExistence type="predicted"/>
<keyword evidence="2" id="KW-1185">Reference proteome</keyword>
<dbReference type="RefSeq" id="WP_185042974.1">
    <property type="nucleotide sequence ID" value="NZ_BAABFG010000005.1"/>
</dbReference>
<accession>A0A7W7H265</accession>
<comment type="caution">
    <text evidence="1">The sequence shown here is derived from an EMBL/GenBank/DDBJ whole genome shotgun (WGS) entry which is preliminary data.</text>
</comment>
<protein>
    <recommendedName>
        <fullName evidence="3">Pyrroloquinoline-quinone binding quinoprotein</fullName>
    </recommendedName>
</protein>
<sequence>MLEARLVATAPAPLDPVRADPPVVTGSLLIQRGDTELAAADLAGRWPPRQFPAPWPRLFGTVAVSPAGDLAVFAGVHALRAVDAGGGLRWELRHGCWSAAACDLAHVSFAEYAGDTGHVYAGRGSVAFSPDGRRLWAHVRSGAHDEQWLVVDPADGTVLARAATGTAGSASAPVPHPDPAFMGLTVDEEPPSLWGHVDGGELRVRRFDAGVLLAATPSGAHLLATDAGQGTLTLHRAADGLPVGRLRADAAVPALPGEDQVCWDVEAAAPWDDAAVAGTEDFTGPVRHWLVALPAMTVRGRIDYPFPVAGPARPATPGRWWTLAPDGAAVHVWTLDRGPDV</sequence>